<evidence type="ECO:0000313" key="3">
    <source>
        <dbReference type="Proteomes" id="UP001404104"/>
    </source>
</evidence>
<dbReference type="Proteomes" id="UP001404104">
    <property type="component" value="Unassembled WGS sequence"/>
</dbReference>
<proteinExistence type="predicted"/>
<sequence>MQTVFDWLTLAAFAGLVVLFLQRSTQDELQDSIWQYAPPAIGCALSNWLGNNGHAAASIAVLAASIAYVFIVLKPFPTKR</sequence>
<comment type="caution">
    <text evidence="2">The sequence shown here is derived from an EMBL/GenBank/DDBJ whole genome shotgun (WGS) entry which is preliminary data.</text>
</comment>
<keyword evidence="1" id="KW-0812">Transmembrane</keyword>
<protein>
    <submittedName>
        <fullName evidence="2">XrtV sorting system accessory protein</fullName>
    </submittedName>
</protein>
<name>A0ABU9XP19_9SPHN</name>
<evidence type="ECO:0000313" key="2">
    <source>
        <dbReference type="EMBL" id="MEN2785579.1"/>
    </source>
</evidence>
<dbReference type="NCBIfam" id="NF045607">
    <property type="entry name" value="exo_Victor_syst"/>
    <property type="match status" value="1"/>
</dbReference>
<feature type="transmembrane region" description="Helical" evidence="1">
    <location>
        <begin position="55"/>
        <end position="73"/>
    </location>
</feature>
<accession>A0ABU9XP19</accession>
<reference evidence="2 3" key="1">
    <citation type="submission" date="2024-05" db="EMBL/GenBank/DDBJ databases">
        <authorList>
            <person name="Liu Q."/>
            <person name="Xin Y.-H."/>
        </authorList>
    </citation>
    <scope>NUCLEOTIDE SEQUENCE [LARGE SCALE GENOMIC DNA]</scope>
    <source>
        <strain evidence="2 3">CGMCC 1.15349</strain>
    </source>
</reference>
<dbReference type="InterPro" id="IPR054655">
    <property type="entry name" value="XrtV-like"/>
</dbReference>
<keyword evidence="1" id="KW-0472">Membrane</keyword>
<gene>
    <name evidence="2" type="ORF">ABC969_03995</name>
</gene>
<dbReference type="RefSeq" id="WP_345863111.1">
    <property type="nucleotide sequence ID" value="NZ_JBDIMF010000001.1"/>
</dbReference>
<organism evidence="2 3">
    <name type="scientific">Sphingomonas qilianensis</name>
    <dbReference type="NCBI Taxonomy" id="1736690"/>
    <lineage>
        <taxon>Bacteria</taxon>
        <taxon>Pseudomonadati</taxon>
        <taxon>Pseudomonadota</taxon>
        <taxon>Alphaproteobacteria</taxon>
        <taxon>Sphingomonadales</taxon>
        <taxon>Sphingomonadaceae</taxon>
        <taxon>Sphingomonas</taxon>
    </lineage>
</organism>
<evidence type="ECO:0000256" key="1">
    <source>
        <dbReference type="SAM" id="Phobius"/>
    </source>
</evidence>
<keyword evidence="1" id="KW-1133">Transmembrane helix</keyword>
<dbReference type="EMBL" id="JBDIMF010000001">
    <property type="protein sequence ID" value="MEN2785579.1"/>
    <property type="molecule type" value="Genomic_DNA"/>
</dbReference>
<keyword evidence="3" id="KW-1185">Reference proteome</keyword>